<dbReference type="OrthoDB" id="357309at2"/>
<evidence type="ECO:0000256" key="3">
    <source>
        <dbReference type="ARBA" id="ARBA00022692"/>
    </source>
</evidence>
<reference evidence="10" key="1">
    <citation type="submission" date="2016-11" db="EMBL/GenBank/DDBJ databases">
        <authorList>
            <person name="Varghese N."/>
            <person name="Submissions S."/>
        </authorList>
    </citation>
    <scope>NUCLEOTIDE SEQUENCE [LARGE SCALE GENOMIC DNA]</scope>
    <source>
        <strain evidence="10">CGMCC 1.6496</strain>
    </source>
</reference>
<organism evidence="9 10">
    <name type="scientific">Virgibacillus chiguensis</name>
    <dbReference type="NCBI Taxonomy" id="411959"/>
    <lineage>
        <taxon>Bacteria</taxon>
        <taxon>Bacillati</taxon>
        <taxon>Bacillota</taxon>
        <taxon>Bacilli</taxon>
        <taxon>Bacillales</taxon>
        <taxon>Bacillaceae</taxon>
        <taxon>Virgibacillus</taxon>
    </lineage>
</organism>
<evidence type="ECO:0000256" key="5">
    <source>
        <dbReference type="ARBA" id="ARBA00023136"/>
    </source>
</evidence>
<dbReference type="PRINTS" id="PR01490">
    <property type="entry name" value="RTXTOXIND"/>
</dbReference>
<feature type="domain" description="LcnD-like barrel-sandwich hybrid" evidence="7">
    <location>
        <begin position="75"/>
        <end position="139"/>
    </location>
</feature>
<evidence type="ECO:0000259" key="7">
    <source>
        <dbReference type="Pfam" id="PF25935"/>
    </source>
</evidence>
<evidence type="ECO:0000313" key="10">
    <source>
        <dbReference type="Proteomes" id="UP000184079"/>
    </source>
</evidence>
<dbReference type="PANTHER" id="PTHR30386">
    <property type="entry name" value="MEMBRANE FUSION SUBUNIT OF EMRAB-TOLC MULTIDRUG EFFLUX PUMP"/>
    <property type="match status" value="1"/>
</dbReference>
<dbReference type="InterPro" id="IPR050739">
    <property type="entry name" value="MFP"/>
</dbReference>
<comment type="similarity">
    <text evidence="2">Belongs to the membrane fusion protein (MFP) (TC 8.A.1) family.</text>
</comment>
<dbReference type="Pfam" id="PF25935">
    <property type="entry name" value="BSH_LcnD"/>
    <property type="match status" value="1"/>
</dbReference>
<protein>
    <submittedName>
        <fullName evidence="9">Biotin-lipoyl like</fullName>
    </submittedName>
</protein>
<dbReference type="InterPro" id="IPR011053">
    <property type="entry name" value="Single_hybrid_motif"/>
</dbReference>
<feature type="domain" description="LcnD-like C-terminal" evidence="8">
    <location>
        <begin position="141"/>
        <end position="226"/>
    </location>
</feature>
<keyword evidence="3 6" id="KW-0812">Transmembrane</keyword>
<evidence type="ECO:0000256" key="4">
    <source>
        <dbReference type="ARBA" id="ARBA00022989"/>
    </source>
</evidence>
<dbReference type="AlphaFoldDB" id="A0A1M5XI54"/>
<proteinExistence type="inferred from homology"/>
<dbReference type="EMBL" id="FQXD01000027">
    <property type="protein sequence ID" value="SHH99228.1"/>
    <property type="molecule type" value="Genomic_DNA"/>
</dbReference>
<evidence type="ECO:0000313" key="9">
    <source>
        <dbReference type="EMBL" id="SHH99228.1"/>
    </source>
</evidence>
<evidence type="ECO:0000259" key="8">
    <source>
        <dbReference type="Pfam" id="PF25940"/>
    </source>
</evidence>
<dbReference type="InterPro" id="IPR058786">
    <property type="entry name" value="BSH_LcnD"/>
</dbReference>
<keyword evidence="4 6" id="KW-1133">Transmembrane helix</keyword>
<name>A0A1M5XI54_9BACI</name>
<accession>A0A1M5XI54</accession>
<dbReference type="RefSeq" id="WP_073013241.1">
    <property type="nucleotide sequence ID" value="NZ_FQXD01000027.1"/>
</dbReference>
<dbReference type="GO" id="GO:0016020">
    <property type="term" value="C:membrane"/>
    <property type="evidence" value="ECO:0007669"/>
    <property type="project" value="UniProtKB-SubCell"/>
</dbReference>
<dbReference type="Gene3D" id="2.40.30.170">
    <property type="match status" value="1"/>
</dbReference>
<dbReference type="Gene3D" id="2.40.50.100">
    <property type="match status" value="1"/>
</dbReference>
<keyword evidence="10" id="KW-1185">Reference proteome</keyword>
<evidence type="ECO:0000256" key="6">
    <source>
        <dbReference type="SAM" id="Phobius"/>
    </source>
</evidence>
<dbReference type="Pfam" id="PF25940">
    <property type="entry name" value="LcnD_C"/>
    <property type="match status" value="1"/>
</dbReference>
<dbReference type="InterPro" id="IPR058795">
    <property type="entry name" value="LcnD_C"/>
</dbReference>
<sequence length="240" mass="26885">MTKIYSFNEVTDSVELLEKKPPRFIAVLLCFLFLFLICFIIWAIYGNFEVVSKGTAMVESKSDVSVSRAQVQGIVDTVHVSSGDEVKKGDILLYLKNQELGDGKKETIKAKKDGVVQFPSIIQQGNLIDSGQEIVSIIPKEKEKKVKILLSPQERNGINKGDKAQYSFKLKNTDKQTGTVTYIAAHPIFDKNSKEYMYELEATISTQDLDELYIGMAGKVSIVTGEVPIWKNLLKKLDIL</sequence>
<gene>
    <name evidence="9" type="ORF">SAMN05421807_1278</name>
</gene>
<keyword evidence="5 6" id="KW-0472">Membrane</keyword>
<comment type="subcellular location">
    <subcellularLocation>
        <location evidence="1">Membrane</location>
        <topology evidence="1">Single-pass membrane protein</topology>
    </subcellularLocation>
</comment>
<evidence type="ECO:0000256" key="1">
    <source>
        <dbReference type="ARBA" id="ARBA00004167"/>
    </source>
</evidence>
<dbReference type="Proteomes" id="UP000184079">
    <property type="component" value="Unassembled WGS sequence"/>
</dbReference>
<evidence type="ECO:0000256" key="2">
    <source>
        <dbReference type="ARBA" id="ARBA00009477"/>
    </source>
</evidence>
<dbReference type="SUPFAM" id="SSF51230">
    <property type="entry name" value="Single hybrid motif"/>
    <property type="match status" value="1"/>
</dbReference>
<feature type="transmembrane region" description="Helical" evidence="6">
    <location>
        <begin position="24"/>
        <end position="45"/>
    </location>
</feature>
<dbReference type="PANTHER" id="PTHR30386:SF26">
    <property type="entry name" value="TRANSPORT PROTEIN COMB"/>
    <property type="match status" value="1"/>
</dbReference>